<evidence type="ECO:0000259" key="1">
    <source>
        <dbReference type="PROSITE" id="PS51186"/>
    </source>
</evidence>
<evidence type="ECO:0000313" key="2">
    <source>
        <dbReference type="EMBL" id="RBL89415.1"/>
    </source>
</evidence>
<gene>
    <name evidence="2" type="ORF">DF182_23135</name>
</gene>
<protein>
    <submittedName>
        <fullName evidence="2">GNAT family N-acetyltransferase</fullName>
    </submittedName>
</protein>
<evidence type="ECO:0000313" key="3">
    <source>
        <dbReference type="Proteomes" id="UP000253410"/>
    </source>
</evidence>
<dbReference type="CDD" id="cd04301">
    <property type="entry name" value="NAT_SF"/>
    <property type="match status" value="1"/>
</dbReference>
<dbReference type="AlphaFoldDB" id="A0A365XUZ4"/>
<dbReference type="GO" id="GO:0016747">
    <property type="term" value="F:acyltransferase activity, transferring groups other than amino-acyl groups"/>
    <property type="evidence" value="ECO:0007669"/>
    <property type="project" value="InterPro"/>
</dbReference>
<dbReference type="InterPro" id="IPR016181">
    <property type="entry name" value="Acyl_CoA_acyltransferase"/>
</dbReference>
<sequence>MEIRTLKFGDDLWNPIIEYAQNCSWKAGPVLAKQMQENVFIDWQRVFAAYEGQHIAGYCTITETDVIPSVSYTPYIGFVFVGEEYRGQRLSEQMIKFALAYAKNVGFKEVYLVSREKGLYEKYGFVKIDQKENSTGYDDQIFRITV</sequence>
<keyword evidence="2" id="KW-0808">Transferase</keyword>
<name>A0A365XUZ4_9BACT</name>
<dbReference type="EMBL" id="QFFJ01000002">
    <property type="protein sequence ID" value="RBL89415.1"/>
    <property type="molecule type" value="Genomic_DNA"/>
</dbReference>
<feature type="domain" description="N-acetyltransferase" evidence="1">
    <location>
        <begin position="1"/>
        <end position="146"/>
    </location>
</feature>
<dbReference type="Proteomes" id="UP000253410">
    <property type="component" value="Unassembled WGS sequence"/>
</dbReference>
<dbReference type="Gene3D" id="3.40.630.30">
    <property type="match status" value="1"/>
</dbReference>
<dbReference type="PROSITE" id="PS51186">
    <property type="entry name" value="GNAT"/>
    <property type="match status" value="1"/>
</dbReference>
<organism evidence="2 3">
    <name type="scientific">Chitinophaga flava</name>
    <dbReference type="NCBI Taxonomy" id="2259036"/>
    <lineage>
        <taxon>Bacteria</taxon>
        <taxon>Pseudomonadati</taxon>
        <taxon>Bacteroidota</taxon>
        <taxon>Chitinophagia</taxon>
        <taxon>Chitinophagales</taxon>
        <taxon>Chitinophagaceae</taxon>
        <taxon>Chitinophaga</taxon>
    </lineage>
</organism>
<comment type="caution">
    <text evidence="2">The sequence shown here is derived from an EMBL/GenBank/DDBJ whole genome shotgun (WGS) entry which is preliminary data.</text>
</comment>
<dbReference type="Pfam" id="PF00583">
    <property type="entry name" value="Acetyltransf_1"/>
    <property type="match status" value="1"/>
</dbReference>
<keyword evidence="3" id="KW-1185">Reference proteome</keyword>
<dbReference type="InterPro" id="IPR000182">
    <property type="entry name" value="GNAT_dom"/>
</dbReference>
<proteinExistence type="predicted"/>
<dbReference type="RefSeq" id="WP_113618159.1">
    <property type="nucleotide sequence ID" value="NZ_QFFJ01000002.1"/>
</dbReference>
<dbReference type="SUPFAM" id="SSF55729">
    <property type="entry name" value="Acyl-CoA N-acyltransferases (Nat)"/>
    <property type="match status" value="1"/>
</dbReference>
<accession>A0A365XUZ4</accession>
<dbReference type="OrthoDB" id="5419426at2"/>
<reference evidence="2 3" key="1">
    <citation type="submission" date="2018-05" db="EMBL/GenBank/DDBJ databases">
        <title>Chitinophaga sp. K3CV102501T nov., isolated from isolated from a monsoon evergreen broad-leaved forest soil.</title>
        <authorList>
            <person name="Lv Y."/>
        </authorList>
    </citation>
    <scope>NUCLEOTIDE SEQUENCE [LARGE SCALE GENOMIC DNA]</scope>
    <source>
        <strain evidence="2 3">GDMCC 1.1325</strain>
    </source>
</reference>